<comment type="caution">
    <text evidence="3">The sequence shown here is derived from an EMBL/GenBank/DDBJ whole genome shotgun (WGS) entry which is preliminary data.</text>
</comment>
<dbReference type="GO" id="GO:0016491">
    <property type="term" value="F:oxidoreductase activity"/>
    <property type="evidence" value="ECO:0007669"/>
    <property type="project" value="InterPro"/>
</dbReference>
<comment type="similarity">
    <text evidence="1">Belongs to the F420H(2)-dependent quinone reductase family.</text>
</comment>
<dbReference type="NCBIfam" id="TIGR00026">
    <property type="entry name" value="hi_GC_TIGR00026"/>
    <property type="match status" value="1"/>
</dbReference>
<comment type="catalytic activity">
    <reaction evidence="2">
        <text>oxidized coenzyme F420-(gamma-L-Glu)(n) + a quinol + H(+) = reduced coenzyme F420-(gamma-L-Glu)(n) + a quinone</text>
        <dbReference type="Rhea" id="RHEA:39663"/>
        <dbReference type="Rhea" id="RHEA-COMP:12939"/>
        <dbReference type="Rhea" id="RHEA-COMP:14378"/>
        <dbReference type="ChEBI" id="CHEBI:15378"/>
        <dbReference type="ChEBI" id="CHEBI:24646"/>
        <dbReference type="ChEBI" id="CHEBI:132124"/>
        <dbReference type="ChEBI" id="CHEBI:133980"/>
        <dbReference type="ChEBI" id="CHEBI:139511"/>
    </reaction>
</comment>
<reference evidence="3 4" key="1">
    <citation type="submission" date="2016-01" db="EMBL/GenBank/DDBJ databases">
        <title>The new phylogeny of the genus Mycobacterium.</title>
        <authorList>
            <person name="Tarcisio F."/>
            <person name="Conor M."/>
            <person name="Antonella G."/>
            <person name="Elisabetta G."/>
            <person name="Giulia F.S."/>
            <person name="Sara T."/>
            <person name="Anna F."/>
            <person name="Clotilde B."/>
            <person name="Roberto B."/>
            <person name="Veronica D.S."/>
            <person name="Fabio R."/>
            <person name="Monica P."/>
            <person name="Olivier J."/>
            <person name="Enrico T."/>
            <person name="Nicola S."/>
        </authorList>
    </citation>
    <scope>NUCLEOTIDE SEQUENCE [LARGE SCALE GENOMIC DNA]</scope>
    <source>
        <strain evidence="3 4">DSM 44153</strain>
    </source>
</reference>
<evidence type="ECO:0000313" key="4">
    <source>
        <dbReference type="Proteomes" id="UP000193090"/>
    </source>
</evidence>
<dbReference type="GO" id="GO:0070967">
    <property type="term" value="F:coenzyme F420 binding"/>
    <property type="evidence" value="ECO:0007669"/>
    <property type="project" value="TreeGrafter"/>
</dbReference>
<name>A0A1X2EJQ6_9MYCO</name>
<dbReference type="Proteomes" id="UP000193090">
    <property type="component" value="Unassembled WGS sequence"/>
</dbReference>
<dbReference type="OrthoDB" id="8225825at2"/>
<dbReference type="PANTHER" id="PTHR39428">
    <property type="entry name" value="F420H(2)-DEPENDENT QUINONE REDUCTASE RV1261C"/>
    <property type="match status" value="1"/>
</dbReference>
<dbReference type="InterPro" id="IPR004378">
    <property type="entry name" value="F420H2_quin_Rdtase"/>
</dbReference>
<dbReference type="GO" id="GO:0005886">
    <property type="term" value="C:plasma membrane"/>
    <property type="evidence" value="ECO:0007669"/>
    <property type="project" value="TreeGrafter"/>
</dbReference>
<dbReference type="AlphaFoldDB" id="A0A1X2EJQ6"/>
<dbReference type="STRING" id="1798.AWC30_10400"/>
<proteinExistence type="inferred from homology"/>
<gene>
    <name evidence="3" type="ORF">AWC30_10400</name>
</gene>
<protein>
    <submittedName>
        <fullName evidence="3">Nitroreductase</fullName>
    </submittedName>
</protein>
<evidence type="ECO:0000256" key="2">
    <source>
        <dbReference type="ARBA" id="ARBA00049106"/>
    </source>
</evidence>
<sequence>MLPKTRPAFFTALGPRLMRWYSKSNVAVYRATGGRVGGHELGKPVCLLTTTGRKTGQARTNALVYLADGDRVLLVPAQGGLPTHPMWLLNLRADPRVQVQIGSRVREMRAREADETERAELWPRVTAMNPRWATFQSWTDRVIPVVICEPVTESE</sequence>
<keyword evidence="4" id="KW-1185">Reference proteome</keyword>
<dbReference type="InterPro" id="IPR012349">
    <property type="entry name" value="Split_barrel_FMN-bd"/>
</dbReference>
<dbReference type="Pfam" id="PF04075">
    <property type="entry name" value="F420H2_quin_red"/>
    <property type="match status" value="1"/>
</dbReference>
<dbReference type="RefSeq" id="WP_085110082.1">
    <property type="nucleotide sequence ID" value="NZ_JACKSN010000192.1"/>
</dbReference>
<organism evidence="3 4">
    <name type="scientific">Mycolicibacillus trivialis</name>
    <dbReference type="NCBI Taxonomy" id="1798"/>
    <lineage>
        <taxon>Bacteria</taxon>
        <taxon>Bacillati</taxon>
        <taxon>Actinomycetota</taxon>
        <taxon>Actinomycetes</taxon>
        <taxon>Mycobacteriales</taxon>
        <taxon>Mycobacteriaceae</taxon>
        <taxon>Mycolicibacillus</taxon>
    </lineage>
</organism>
<evidence type="ECO:0000313" key="3">
    <source>
        <dbReference type="EMBL" id="ORX03966.1"/>
    </source>
</evidence>
<evidence type="ECO:0000256" key="1">
    <source>
        <dbReference type="ARBA" id="ARBA00008710"/>
    </source>
</evidence>
<dbReference type="Gene3D" id="2.30.110.10">
    <property type="entry name" value="Electron Transport, Fmn-binding Protein, Chain A"/>
    <property type="match status" value="1"/>
</dbReference>
<dbReference type="PANTHER" id="PTHR39428:SF3">
    <property type="entry name" value="DEAZAFLAVIN-DEPENDENT NITROREDUCTASE"/>
    <property type="match status" value="1"/>
</dbReference>
<dbReference type="EMBL" id="LQPZ01000026">
    <property type="protein sequence ID" value="ORX03966.1"/>
    <property type="molecule type" value="Genomic_DNA"/>
</dbReference>
<accession>A0A1X2EJQ6</accession>